<evidence type="ECO:0000259" key="5">
    <source>
        <dbReference type="PROSITE" id="PS50932"/>
    </source>
</evidence>
<evidence type="ECO:0000256" key="3">
    <source>
        <dbReference type="ARBA" id="ARBA00023125"/>
    </source>
</evidence>
<dbReference type="KEGG" id="lol:LACOL_0441"/>
<dbReference type="EMBL" id="AZFE01000031">
    <property type="protein sequence ID" value="KRL55261.1"/>
    <property type="molecule type" value="Genomic_DNA"/>
</dbReference>
<keyword evidence="4" id="KW-0804">Transcription</keyword>
<dbReference type="PATRIC" id="fig|1423778.4.peg.890"/>
<dbReference type="SUPFAM" id="SSF47413">
    <property type="entry name" value="lambda repressor-like DNA-binding domains"/>
    <property type="match status" value="1"/>
</dbReference>
<name>A0A0R1RE13_9LACO</name>
<reference evidence="6 7" key="1">
    <citation type="journal article" date="2015" name="Genome Announc.">
        <title>Expanding the biotechnology potential of lactobacilli through comparative genomics of 213 strains and associated genera.</title>
        <authorList>
            <person name="Sun Z."/>
            <person name="Harris H.M."/>
            <person name="McCann A."/>
            <person name="Guo C."/>
            <person name="Argimon S."/>
            <person name="Zhang W."/>
            <person name="Yang X."/>
            <person name="Jeffery I.B."/>
            <person name="Cooney J.C."/>
            <person name="Kagawa T.F."/>
            <person name="Liu W."/>
            <person name="Song Y."/>
            <person name="Salvetti E."/>
            <person name="Wrobel A."/>
            <person name="Rasinkangas P."/>
            <person name="Parkhill J."/>
            <person name="Rea M.C."/>
            <person name="O'Sullivan O."/>
            <person name="Ritari J."/>
            <person name="Douillard F.P."/>
            <person name="Paul Ross R."/>
            <person name="Yang R."/>
            <person name="Briner A.E."/>
            <person name="Felis G.E."/>
            <person name="de Vos W.M."/>
            <person name="Barrangou R."/>
            <person name="Klaenhammer T.R."/>
            <person name="Caufield P.W."/>
            <person name="Cui Y."/>
            <person name="Zhang H."/>
            <person name="O'Toole P.W."/>
        </authorList>
    </citation>
    <scope>NUCLEOTIDE SEQUENCE [LARGE SCALE GENOMIC DNA]</scope>
    <source>
        <strain evidence="6 7">DSM 15707</strain>
    </source>
</reference>
<dbReference type="AlphaFoldDB" id="A0A0R1RE13"/>
<accession>A0A0R1RE13</accession>
<evidence type="ECO:0000256" key="2">
    <source>
        <dbReference type="ARBA" id="ARBA00023015"/>
    </source>
</evidence>
<dbReference type="GO" id="GO:0000976">
    <property type="term" value="F:transcription cis-regulatory region binding"/>
    <property type="evidence" value="ECO:0007669"/>
    <property type="project" value="TreeGrafter"/>
</dbReference>
<dbReference type="InterPro" id="IPR000843">
    <property type="entry name" value="HTH_LacI"/>
</dbReference>
<evidence type="ECO:0000313" key="6">
    <source>
        <dbReference type="EMBL" id="KRL55261.1"/>
    </source>
</evidence>
<gene>
    <name evidence="6" type="ORF">FC70_GL000857</name>
</gene>
<evidence type="ECO:0000256" key="4">
    <source>
        <dbReference type="ARBA" id="ARBA00023163"/>
    </source>
</evidence>
<dbReference type="PANTHER" id="PTHR30146">
    <property type="entry name" value="LACI-RELATED TRANSCRIPTIONAL REPRESSOR"/>
    <property type="match status" value="1"/>
</dbReference>
<dbReference type="STRING" id="1423778.FC70_GL000857"/>
<dbReference type="InterPro" id="IPR010982">
    <property type="entry name" value="Lambda_DNA-bd_dom_sf"/>
</dbReference>
<sequence>MVRKVTINDLAQAAGTSVTTVSQILNGKGDRFSSDTRKRVLNLKVEMNYVPDFNARNLIMKSAQTIGVLVPNVGNPFFSELIKGIQAIARENQFIPIIFSSNHDAELEKYYIEKLVERSVSGLIIASSASTSEVIDEILKPNNIQYLLIDENTVETGDTVETDDYYGGQLAAQHLIDLGHQKIAMMISDDLTNNLRRRLEGFKDSCLKNKTEIFQIEAPMTKKGGYEAVADLVNLSGVTAIFTINDEMAVGVYRGLWERNLKIPEDFSLIGYDGIEWGEYISPKLTTIKQPIVEMGKKSAEVLLNRINNPKVKKQTVNLPVELVVRESTQRIRK</sequence>
<evidence type="ECO:0000256" key="1">
    <source>
        <dbReference type="ARBA" id="ARBA00022491"/>
    </source>
</evidence>
<comment type="caution">
    <text evidence="6">The sequence shown here is derived from an EMBL/GenBank/DDBJ whole genome shotgun (WGS) entry which is preliminary data.</text>
</comment>
<dbReference type="PROSITE" id="PS50932">
    <property type="entry name" value="HTH_LACI_2"/>
    <property type="match status" value="1"/>
</dbReference>
<keyword evidence="1" id="KW-0678">Repressor</keyword>
<dbReference type="Proteomes" id="UP000051697">
    <property type="component" value="Unassembled WGS sequence"/>
</dbReference>
<dbReference type="NCBIfam" id="NF047341">
    <property type="entry name" value="lactose_RbsR"/>
    <property type="match status" value="1"/>
</dbReference>
<dbReference type="Gene3D" id="1.10.260.40">
    <property type="entry name" value="lambda repressor-like DNA-binding domains"/>
    <property type="match status" value="1"/>
</dbReference>
<dbReference type="InterPro" id="IPR046335">
    <property type="entry name" value="LacI/GalR-like_sensor"/>
</dbReference>
<dbReference type="Pfam" id="PF13377">
    <property type="entry name" value="Peripla_BP_3"/>
    <property type="match status" value="1"/>
</dbReference>
<dbReference type="CDD" id="cd01392">
    <property type="entry name" value="HTH_LacI"/>
    <property type="match status" value="1"/>
</dbReference>
<dbReference type="RefSeq" id="WP_057889816.1">
    <property type="nucleotide sequence ID" value="NZ_AZFE01000031.1"/>
</dbReference>
<dbReference type="InterPro" id="IPR028082">
    <property type="entry name" value="Peripla_BP_I"/>
</dbReference>
<dbReference type="SUPFAM" id="SSF53822">
    <property type="entry name" value="Periplasmic binding protein-like I"/>
    <property type="match status" value="1"/>
</dbReference>
<dbReference type="Gene3D" id="3.40.50.2300">
    <property type="match status" value="2"/>
</dbReference>
<protein>
    <submittedName>
        <fullName evidence="6">Ribose operon repressor</fullName>
    </submittedName>
</protein>
<dbReference type="PANTHER" id="PTHR30146:SF148">
    <property type="entry name" value="HTH-TYPE TRANSCRIPTIONAL REPRESSOR PURR-RELATED"/>
    <property type="match status" value="1"/>
</dbReference>
<evidence type="ECO:0000313" key="7">
    <source>
        <dbReference type="Proteomes" id="UP000051697"/>
    </source>
</evidence>
<organism evidence="6 7">
    <name type="scientific">Paucilactobacillus oligofermentans DSM 15707 = LMG 22743</name>
    <dbReference type="NCBI Taxonomy" id="1423778"/>
    <lineage>
        <taxon>Bacteria</taxon>
        <taxon>Bacillati</taxon>
        <taxon>Bacillota</taxon>
        <taxon>Bacilli</taxon>
        <taxon>Lactobacillales</taxon>
        <taxon>Lactobacillaceae</taxon>
        <taxon>Paucilactobacillus</taxon>
    </lineage>
</organism>
<dbReference type="OrthoDB" id="9775106at2"/>
<proteinExistence type="predicted"/>
<dbReference type="SMART" id="SM00354">
    <property type="entry name" value="HTH_LACI"/>
    <property type="match status" value="1"/>
</dbReference>
<dbReference type="GO" id="GO:0003700">
    <property type="term" value="F:DNA-binding transcription factor activity"/>
    <property type="evidence" value="ECO:0007669"/>
    <property type="project" value="TreeGrafter"/>
</dbReference>
<keyword evidence="2" id="KW-0805">Transcription regulation</keyword>
<keyword evidence="3" id="KW-0238">DNA-binding</keyword>
<keyword evidence="7" id="KW-1185">Reference proteome</keyword>
<dbReference type="Pfam" id="PF00356">
    <property type="entry name" value="LacI"/>
    <property type="match status" value="1"/>
</dbReference>
<feature type="domain" description="HTH lacI-type" evidence="5">
    <location>
        <begin position="5"/>
        <end position="60"/>
    </location>
</feature>